<dbReference type="Gene3D" id="3.40.50.150">
    <property type="entry name" value="Vaccinia Virus protein VP39"/>
    <property type="match status" value="1"/>
</dbReference>
<sequence>MFVTTAGRTDQIMIEKANEIAQQLQIEYVHRRKRSIPTLQQLRSDSCIVVGKERLELYPLGFNEPFFFHPNSAMFRIKRLQAGEHDPFIEATNLSLGKEFLDCTLGLASDSIVASFVIGSRGTVVGVEGNEYLSYLVKVGLKQWDSGISAMNEAMNRIQVEHGNSLNMLKTMKDNSFDCVYFDPMFEENIVESDGIKGLTNLALYEEITEEYINEALRVARERIVLKDHFRSNRFEKFSFKVLKRKTAKFHFGILKK</sequence>
<protein>
    <submittedName>
        <fullName evidence="1">Class I SAM-dependent methyltransferase</fullName>
        <ecNumber evidence="1">2.1.1.-</ecNumber>
    </submittedName>
</protein>
<dbReference type="RefSeq" id="WP_389362093.1">
    <property type="nucleotide sequence ID" value="NZ_JBIACK010000008.1"/>
</dbReference>
<keyword evidence="2" id="KW-1185">Reference proteome</keyword>
<name>A0ABW6KCZ1_9BACI</name>
<reference evidence="1 2" key="1">
    <citation type="submission" date="2024-08" db="EMBL/GenBank/DDBJ databases">
        <title>Two novel Cytobacillus novel species.</title>
        <authorList>
            <person name="Liu G."/>
        </authorList>
    </citation>
    <scope>NUCLEOTIDE SEQUENCE [LARGE SCALE GENOMIC DNA]</scope>
    <source>
        <strain evidence="1 2">FJAT-54145</strain>
    </source>
</reference>
<organism evidence="1 2">
    <name type="scientific">Cytobacillus spartinae</name>
    <dbReference type="NCBI Taxonomy" id="3299023"/>
    <lineage>
        <taxon>Bacteria</taxon>
        <taxon>Bacillati</taxon>
        <taxon>Bacillota</taxon>
        <taxon>Bacilli</taxon>
        <taxon>Bacillales</taxon>
        <taxon>Bacillaceae</taxon>
        <taxon>Cytobacillus</taxon>
    </lineage>
</organism>
<accession>A0ABW6KCZ1</accession>
<dbReference type="InterPro" id="IPR007536">
    <property type="entry name" value="16SrRNA_methylTrfase_J"/>
</dbReference>
<dbReference type="PANTHER" id="PTHR36112">
    <property type="entry name" value="RIBOSOMAL RNA SMALL SUBUNIT METHYLTRANSFERASE J"/>
    <property type="match status" value="1"/>
</dbReference>
<dbReference type="Proteomes" id="UP001601059">
    <property type="component" value="Unassembled WGS sequence"/>
</dbReference>
<dbReference type="GO" id="GO:0008168">
    <property type="term" value="F:methyltransferase activity"/>
    <property type="evidence" value="ECO:0007669"/>
    <property type="project" value="UniProtKB-KW"/>
</dbReference>
<dbReference type="SUPFAM" id="SSF53335">
    <property type="entry name" value="S-adenosyl-L-methionine-dependent methyltransferases"/>
    <property type="match status" value="1"/>
</dbReference>
<dbReference type="PANTHER" id="PTHR36112:SF1">
    <property type="entry name" value="RIBOSOMAL RNA SMALL SUBUNIT METHYLTRANSFERASE J"/>
    <property type="match status" value="1"/>
</dbReference>
<proteinExistence type="predicted"/>
<keyword evidence="1" id="KW-0489">Methyltransferase</keyword>
<dbReference type="EMBL" id="JBIACK010000008">
    <property type="protein sequence ID" value="MFE8702130.1"/>
    <property type="molecule type" value="Genomic_DNA"/>
</dbReference>
<dbReference type="InterPro" id="IPR029063">
    <property type="entry name" value="SAM-dependent_MTases_sf"/>
</dbReference>
<comment type="caution">
    <text evidence="1">The sequence shown here is derived from an EMBL/GenBank/DDBJ whole genome shotgun (WGS) entry which is preliminary data.</text>
</comment>
<dbReference type="EC" id="2.1.1.-" evidence="1"/>
<dbReference type="Pfam" id="PF04445">
    <property type="entry name" value="SAM_MT"/>
    <property type="match status" value="1"/>
</dbReference>
<gene>
    <name evidence="1" type="ORF">ACFYKX_16145</name>
</gene>
<evidence type="ECO:0000313" key="1">
    <source>
        <dbReference type="EMBL" id="MFE8702130.1"/>
    </source>
</evidence>
<dbReference type="GO" id="GO:0032259">
    <property type="term" value="P:methylation"/>
    <property type="evidence" value="ECO:0007669"/>
    <property type="project" value="UniProtKB-KW"/>
</dbReference>
<keyword evidence="1" id="KW-0808">Transferase</keyword>
<evidence type="ECO:0000313" key="2">
    <source>
        <dbReference type="Proteomes" id="UP001601059"/>
    </source>
</evidence>